<feature type="domain" description="Carrier" evidence="4">
    <location>
        <begin position="1303"/>
        <end position="1378"/>
    </location>
</feature>
<evidence type="ECO:0000313" key="5">
    <source>
        <dbReference type="EMBL" id="RKD31341.1"/>
    </source>
</evidence>
<dbReference type="SUPFAM" id="SSF52777">
    <property type="entry name" value="CoA-dependent acyltransferases"/>
    <property type="match status" value="4"/>
</dbReference>
<evidence type="ECO:0000259" key="4">
    <source>
        <dbReference type="PROSITE" id="PS50075"/>
    </source>
</evidence>
<keyword evidence="3" id="KW-0597">Phosphoprotein</keyword>
<dbReference type="OrthoDB" id="9778383at2"/>
<dbReference type="InterPro" id="IPR010071">
    <property type="entry name" value="AA_adenyl_dom"/>
</dbReference>
<dbReference type="InterPro" id="IPR009081">
    <property type="entry name" value="PP-bd_ACP"/>
</dbReference>
<dbReference type="GO" id="GO:0043041">
    <property type="term" value="P:amino acid activation for nonribosomal peptide biosynthetic process"/>
    <property type="evidence" value="ECO:0007669"/>
    <property type="project" value="TreeGrafter"/>
</dbReference>
<dbReference type="GO" id="GO:0003824">
    <property type="term" value="F:catalytic activity"/>
    <property type="evidence" value="ECO:0007669"/>
    <property type="project" value="InterPro"/>
</dbReference>
<protein>
    <recommendedName>
        <fullName evidence="4">Carrier domain-containing protein</fullName>
    </recommendedName>
</protein>
<dbReference type="RefSeq" id="WP_120197117.1">
    <property type="nucleotide sequence ID" value="NZ_MCIA01000021.1"/>
</dbReference>
<dbReference type="InterPro" id="IPR045851">
    <property type="entry name" value="AMP-bd_C_sf"/>
</dbReference>
<dbReference type="InterPro" id="IPR036736">
    <property type="entry name" value="ACP-like_sf"/>
</dbReference>
<evidence type="ECO:0000256" key="3">
    <source>
        <dbReference type="ARBA" id="ARBA00022553"/>
    </source>
</evidence>
<dbReference type="InterPro" id="IPR020845">
    <property type="entry name" value="AMP-binding_CS"/>
</dbReference>
<evidence type="ECO:0000256" key="2">
    <source>
        <dbReference type="ARBA" id="ARBA00022450"/>
    </source>
</evidence>
<dbReference type="Gene3D" id="3.40.50.980">
    <property type="match status" value="2"/>
</dbReference>
<dbReference type="InterPro" id="IPR023213">
    <property type="entry name" value="CAT-like_dom_sf"/>
</dbReference>
<dbReference type="Gene3D" id="2.30.38.10">
    <property type="entry name" value="Luciferase, Domain 3"/>
    <property type="match status" value="1"/>
</dbReference>
<dbReference type="Gene3D" id="3.30.559.10">
    <property type="entry name" value="Chloramphenicol acetyltransferase-like domain"/>
    <property type="match status" value="2"/>
</dbReference>
<dbReference type="SUPFAM" id="SSF56801">
    <property type="entry name" value="Acetyl-CoA synthetase-like"/>
    <property type="match status" value="2"/>
</dbReference>
<dbReference type="InterPro" id="IPR000873">
    <property type="entry name" value="AMP-dep_synth/lig_dom"/>
</dbReference>
<dbReference type="InterPro" id="IPR014729">
    <property type="entry name" value="Rossmann-like_a/b/a_fold"/>
</dbReference>
<dbReference type="EMBL" id="MCIA01000021">
    <property type="protein sequence ID" value="RKD31341.1"/>
    <property type="molecule type" value="Genomic_DNA"/>
</dbReference>
<dbReference type="PANTHER" id="PTHR45527">
    <property type="entry name" value="NONRIBOSOMAL PEPTIDE SYNTHETASE"/>
    <property type="match status" value="1"/>
</dbReference>
<comment type="caution">
    <text evidence="5">The sequence shown here is derived from an EMBL/GenBank/DDBJ whole genome shotgun (WGS) entry which is preliminary data.</text>
</comment>
<dbReference type="NCBIfam" id="TIGR01733">
    <property type="entry name" value="AA-adenyl-dom"/>
    <property type="match status" value="1"/>
</dbReference>
<keyword evidence="6" id="KW-1185">Reference proteome</keyword>
<dbReference type="FunFam" id="1.10.1200.10:FF:000005">
    <property type="entry name" value="Nonribosomal peptide synthetase 1"/>
    <property type="match status" value="1"/>
</dbReference>
<dbReference type="SUPFAM" id="SSF52402">
    <property type="entry name" value="Adenine nucleotide alpha hydrolases-like"/>
    <property type="match status" value="1"/>
</dbReference>
<dbReference type="GO" id="GO:0031177">
    <property type="term" value="F:phosphopantetheine binding"/>
    <property type="evidence" value="ECO:0007669"/>
    <property type="project" value="TreeGrafter"/>
</dbReference>
<dbReference type="Gene3D" id="3.40.50.620">
    <property type="entry name" value="HUPs"/>
    <property type="match status" value="1"/>
</dbReference>
<organism evidence="5 6">
    <name type="scientific">Lacrimispora algidixylanolytica</name>
    <dbReference type="NCBI Taxonomy" id="94868"/>
    <lineage>
        <taxon>Bacteria</taxon>
        <taxon>Bacillati</taxon>
        <taxon>Bacillota</taxon>
        <taxon>Clostridia</taxon>
        <taxon>Lachnospirales</taxon>
        <taxon>Lachnospiraceae</taxon>
        <taxon>Lacrimispora</taxon>
    </lineage>
</organism>
<dbReference type="Pfam" id="PF00501">
    <property type="entry name" value="AMP-binding"/>
    <property type="match status" value="1"/>
</dbReference>
<dbReference type="Pfam" id="PF00550">
    <property type="entry name" value="PP-binding"/>
    <property type="match status" value="1"/>
</dbReference>
<proteinExistence type="predicted"/>
<dbReference type="GO" id="GO:0008610">
    <property type="term" value="P:lipid biosynthetic process"/>
    <property type="evidence" value="ECO:0007669"/>
    <property type="project" value="UniProtKB-ARBA"/>
</dbReference>
<dbReference type="FunFam" id="3.40.50.980:FF:000001">
    <property type="entry name" value="Non-ribosomal peptide synthetase"/>
    <property type="match status" value="1"/>
</dbReference>
<dbReference type="SUPFAM" id="SSF47336">
    <property type="entry name" value="ACP-like"/>
    <property type="match status" value="1"/>
</dbReference>
<name>A0A419T1Q2_9FIRM</name>
<dbReference type="GO" id="GO:0044550">
    <property type="term" value="P:secondary metabolite biosynthetic process"/>
    <property type="evidence" value="ECO:0007669"/>
    <property type="project" value="TreeGrafter"/>
</dbReference>
<dbReference type="PROSITE" id="PS50075">
    <property type="entry name" value="CARRIER"/>
    <property type="match status" value="1"/>
</dbReference>
<dbReference type="Gene3D" id="3.30.300.30">
    <property type="match status" value="2"/>
</dbReference>
<dbReference type="Pfam" id="PF00668">
    <property type="entry name" value="Condensation"/>
    <property type="match status" value="2"/>
</dbReference>
<comment type="cofactor">
    <cofactor evidence="1">
        <name>pantetheine 4'-phosphate</name>
        <dbReference type="ChEBI" id="CHEBI:47942"/>
    </cofactor>
</comment>
<dbReference type="Gene3D" id="1.10.1200.10">
    <property type="entry name" value="ACP-like"/>
    <property type="match status" value="1"/>
</dbReference>
<dbReference type="CDD" id="cd19531">
    <property type="entry name" value="LCL_NRPS-like"/>
    <property type="match status" value="1"/>
</dbReference>
<keyword evidence="2" id="KW-0596">Phosphopantetheine</keyword>
<dbReference type="PANTHER" id="PTHR45527:SF1">
    <property type="entry name" value="FATTY ACID SYNTHASE"/>
    <property type="match status" value="1"/>
</dbReference>
<dbReference type="Proteomes" id="UP000284277">
    <property type="component" value="Unassembled WGS sequence"/>
</dbReference>
<dbReference type="InterPro" id="IPR001242">
    <property type="entry name" value="Condensation_dom"/>
</dbReference>
<sequence length="1830" mass="211465">MVALRKEDIEDILPLSSTQEGMLYHYISDPNSINYHEQIRLVLKGDIKADIMQMAWDFVVESNEILRSVFRWENLERPLQIILKTYKSTISYYDFTENISDNNSVDVVLKRDFSKRIDISSENVRLYLCKLDGHFEMIISNHHILYDGWSSSIILKELTYAYTCFYNGEEPNKREKSKIKEHIKIMNKQDKGMQKDYWSDFFQGYNLMLYKKENKGIVKDFTYKISDELSLKLKVYAKERKVSYASILYSVWGILLQKYRGVDDFIFGTTVSGRGSRVVGIEENVGMFINTIPLRVTANNGDTLLNIITNVGAELAQREEYENTPLLEIKEYSQIESKDEIFDSIVVIENYPLETVLMSDCLLKIKSYSTVVRTNYDLTLGIMLFKELELNFHYYNNVYSDKIIRNMGRQFEEILKVILEDDSLIYSKLNITSEQDKNRFIHHLNKTNLEYPKNKTLTKLFSEQVSRNPEDVAIVYEDKSLTYAELDDRSNRLANILIEKEITSNAIVALLLDRSLDMIIGIIAVLKAGGAYLPIDIKYPNERIKYMLDDSNAAVVITQSDFIDNIMFNGPIINIHDEKALLNDRYIENSNSPSDLAYIIYTSGSTGKPKGALITHKNVVNLVYGLSNTIYSKYSRRLNVALMASYVFDASVQQIFTALLLGHRLHIIPTNVRLSGNELIKYLNKYSIDICDGTPVHIGILTEANFENTRINVKQFIIGGDVLLSNVVKEFYNKFPKDDFCVANIYGPTECCVDTTIYQVERNNIDQLTKVPIGKPLPNTIVYLLDKYENMVPEGGVGEICISGDGVGNGYLNSSKSTEKKFIKNPYVENQILYKTGDLGRWLPDGNIDFLGRIDNQVKIRGCRIELGEIENKILNYNKKSNFDKQIKYCKRCLLPSSYPNIQFDDEGVCNICNNYDKYKSKANNYFKYSEDFYKIINKAKKCKTSVYDCLLLYSGGKDSSYVLYRLVEMGLKVLTFTFDNGYISDTAFKNISRITSELGVDNIISKVENMDKIFLESLKEECTVCTGCFKALTAISTKIAFEKGINVIITGLSRGQIFDTKLQELYNQGIFDVDEIDNKLLLFRKMYHAVKDETTKLLNVKLDDEQAFDKTYFIDFYRYENKSSSEIINYLKNKDDFWNLPTDTGFCSTNCFINDVGIYVHIKNKKFHNYASPLAWDFRLGLATQQDIIAGLKEEFDLDSINNILQKIGYQNINIDDSIIQSVAVIDREDKSGNKYLCAFYTSNVKISNLDLKRYLSNVLPSYMIPFHFMQLDELPLTNNLKLDKRKLPVINLSETIEEYQEPKSEIEIKLVKIWCNILEIEKISCKDNFFENGGHSLKAMTLINKIRKELNKKISLEELFEAPTIKELAHLIEIKEMDYYVQIPKIEPRDCYEVSSAQKRLYVFQELNKDSTAYNIPSLFKMTGEINTQKIEIIFKELINRHDSLKTYFSVRNGEIVQLIKDKLEFELIVIETNDSIDEFSDKLITPFMLDNAPLFRAYVVETNGNSYLFLDMHHIISDGVSVTVLIKEFIELFEGKELEPLKLQYKDFAAWQNNFLKSDAIKRQERYWLNTFNGMLPVLNMPIDYDRPNIQSFEGDRYDTRIDENTTELLRSISAETGTTTNMLLLTAFYILLSKYSGQKDIVIGIPVAGRQHADLQETVGMFVNTLPLRNKPEEHKSYLEFLKEVKESSVQAIENQSYQLEFLVERLSLKRDASRNPLFDIIFNSNDVPNEEIYMKNFSMKMYPVNSRVAKVDLELAYTEKEKDIKLVFVYATILYKKSTIIDIAENFISILRKIGANRDILIGDLSCIKEDFEEDNELDKLEFIF</sequence>
<dbReference type="PROSITE" id="PS00455">
    <property type="entry name" value="AMP_BINDING"/>
    <property type="match status" value="1"/>
</dbReference>
<accession>A0A419T1Q2</accession>
<dbReference type="GO" id="GO:0005737">
    <property type="term" value="C:cytoplasm"/>
    <property type="evidence" value="ECO:0007669"/>
    <property type="project" value="TreeGrafter"/>
</dbReference>
<evidence type="ECO:0000313" key="6">
    <source>
        <dbReference type="Proteomes" id="UP000284277"/>
    </source>
</evidence>
<evidence type="ECO:0000256" key="1">
    <source>
        <dbReference type="ARBA" id="ARBA00001957"/>
    </source>
</evidence>
<reference evidence="5 6" key="1">
    <citation type="submission" date="2016-08" db="EMBL/GenBank/DDBJ databases">
        <title>A new outlook on sporulation: Clostridium algidixylanolyticum.</title>
        <authorList>
            <person name="Poppleton D.I."/>
            <person name="Gribaldo S."/>
        </authorList>
    </citation>
    <scope>NUCLEOTIDE SEQUENCE [LARGE SCALE GENOMIC DNA]</scope>
    <source>
        <strain evidence="5 6">SPL73</strain>
    </source>
</reference>
<gene>
    <name evidence="5" type="ORF">BET01_20705</name>
</gene>
<dbReference type="Gene3D" id="3.30.559.30">
    <property type="entry name" value="Nonribosomal peptide synthetase, condensation domain"/>
    <property type="match status" value="2"/>
</dbReference>